<sequence>MPILFSARSIFCAALSATIPLNDVQAQVADHPFDINGAFEGAVASTTAFNSGGTIKCNDQSVTVPKNLQVTYPAAFIGFRDFVTSSGGYIGYSCEITGNVVNGVAIAAQVPIAQALLNGASGRLGMIMNDDENK</sequence>
<reference evidence="2 3" key="1">
    <citation type="journal article" date="2019" name="PLoS ONE">
        <title>Comparative genome analysis indicates high evolutionary potential of pathogenicity genes in Colletotrichum tanaceti.</title>
        <authorList>
            <person name="Lelwala R.V."/>
            <person name="Korhonen P.K."/>
            <person name="Young N.D."/>
            <person name="Scott J.B."/>
            <person name="Ades P.A."/>
            <person name="Gasser R.B."/>
            <person name="Taylor P.W.J."/>
        </authorList>
    </citation>
    <scope>NUCLEOTIDE SEQUENCE [LARGE SCALE GENOMIC DNA]</scope>
    <source>
        <strain evidence="2">BRIP57314</strain>
    </source>
</reference>
<keyword evidence="3" id="KW-1185">Reference proteome</keyword>
<feature type="signal peptide" evidence="1">
    <location>
        <begin position="1"/>
        <end position="26"/>
    </location>
</feature>
<dbReference type="Proteomes" id="UP000310108">
    <property type="component" value="Unassembled WGS sequence"/>
</dbReference>
<evidence type="ECO:0000313" key="2">
    <source>
        <dbReference type="EMBL" id="TKW52039.1"/>
    </source>
</evidence>
<accession>A0A4U6XAB7</accession>
<comment type="caution">
    <text evidence="2">The sequence shown here is derived from an EMBL/GenBank/DDBJ whole genome shotgun (WGS) entry which is preliminary data.</text>
</comment>
<name>A0A4U6XAB7_9PEZI</name>
<evidence type="ECO:0000313" key="3">
    <source>
        <dbReference type="Proteomes" id="UP000310108"/>
    </source>
</evidence>
<evidence type="ECO:0000256" key="1">
    <source>
        <dbReference type="SAM" id="SignalP"/>
    </source>
</evidence>
<feature type="chain" id="PRO_5020196013" evidence="1">
    <location>
        <begin position="27"/>
        <end position="134"/>
    </location>
</feature>
<proteinExistence type="predicted"/>
<dbReference type="AlphaFoldDB" id="A0A4U6XAB7"/>
<gene>
    <name evidence="2" type="ORF">CTA1_10848</name>
</gene>
<dbReference type="EMBL" id="PJEX01000265">
    <property type="protein sequence ID" value="TKW52039.1"/>
    <property type="molecule type" value="Genomic_DNA"/>
</dbReference>
<organism evidence="2 3">
    <name type="scientific">Colletotrichum tanaceti</name>
    <dbReference type="NCBI Taxonomy" id="1306861"/>
    <lineage>
        <taxon>Eukaryota</taxon>
        <taxon>Fungi</taxon>
        <taxon>Dikarya</taxon>
        <taxon>Ascomycota</taxon>
        <taxon>Pezizomycotina</taxon>
        <taxon>Sordariomycetes</taxon>
        <taxon>Hypocreomycetidae</taxon>
        <taxon>Glomerellales</taxon>
        <taxon>Glomerellaceae</taxon>
        <taxon>Colletotrichum</taxon>
        <taxon>Colletotrichum destructivum species complex</taxon>
    </lineage>
</organism>
<protein>
    <submittedName>
        <fullName evidence="2">Uncharacterized protein</fullName>
    </submittedName>
</protein>
<keyword evidence="1" id="KW-0732">Signal</keyword>
<dbReference type="OrthoDB" id="2129641at2759"/>